<gene>
    <name evidence="2" type="ORF">MUN53_07635</name>
</gene>
<dbReference type="Pfam" id="PF05656">
    <property type="entry name" value="DUF805"/>
    <property type="match status" value="1"/>
</dbReference>
<feature type="transmembrane region" description="Helical" evidence="1">
    <location>
        <begin position="91"/>
        <end position="110"/>
    </location>
</feature>
<accession>A0ABT0C0C0</accession>
<dbReference type="PANTHER" id="PTHR34980:SF2">
    <property type="entry name" value="INNER MEMBRANE PROTEIN YHAH-RELATED"/>
    <property type="match status" value="1"/>
</dbReference>
<keyword evidence="1" id="KW-0812">Transmembrane</keyword>
<name>A0ABT0C0C0_9BACT</name>
<comment type="caution">
    <text evidence="2">The sequence shown here is derived from an EMBL/GenBank/DDBJ whole genome shotgun (WGS) entry which is preliminary data.</text>
</comment>
<evidence type="ECO:0000313" key="2">
    <source>
        <dbReference type="EMBL" id="MCJ2380479.1"/>
    </source>
</evidence>
<keyword evidence="1" id="KW-1133">Transmembrane helix</keyword>
<proteinExistence type="predicted"/>
<dbReference type="PANTHER" id="PTHR34980">
    <property type="entry name" value="INNER MEMBRANE PROTEIN-RELATED-RELATED"/>
    <property type="match status" value="1"/>
</dbReference>
<protein>
    <submittedName>
        <fullName evidence="2">DUF805 domain-containing protein</fullName>
    </submittedName>
</protein>
<dbReference type="EMBL" id="JAKZMM010000015">
    <property type="protein sequence ID" value="MCJ2380479.1"/>
    <property type="molecule type" value="Genomic_DNA"/>
</dbReference>
<dbReference type="RefSeq" id="WP_022456406.1">
    <property type="nucleotide sequence ID" value="NZ_JAKZMM010000015.1"/>
</dbReference>
<evidence type="ECO:0000313" key="3">
    <source>
        <dbReference type="Proteomes" id="UP001165444"/>
    </source>
</evidence>
<evidence type="ECO:0000256" key="1">
    <source>
        <dbReference type="SAM" id="Phobius"/>
    </source>
</evidence>
<sequence length="124" mass="13983">MGAIISNFMEIILGKYAQFKGRAGRSEFWMFYLVYFIIGAVFSILMNLVASISFLYYIILVLQVIIILGLLVPTLAVSVRRLHDIGKGGEWIFINLIPLIGSIWFLILLIKEGEKVANRFGNPA</sequence>
<dbReference type="Proteomes" id="UP001165444">
    <property type="component" value="Unassembled WGS sequence"/>
</dbReference>
<organism evidence="2 3">
    <name type="scientific">Parabacteroides faecalis</name>
    <dbReference type="NCBI Taxonomy" id="2924040"/>
    <lineage>
        <taxon>Bacteria</taxon>
        <taxon>Pseudomonadati</taxon>
        <taxon>Bacteroidota</taxon>
        <taxon>Bacteroidia</taxon>
        <taxon>Bacteroidales</taxon>
        <taxon>Tannerellaceae</taxon>
        <taxon>Parabacteroides</taxon>
    </lineage>
</organism>
<keyword evidence="3" id="KW-1185">Reference proteome</keyword>
<dbReference type="InterPro" id="IPR008523">
    <property type="entry name" value="DUF805"/>
</dbReference>
<reference evidence="2 3" key="1">
    <citation type="submission" date="2022-03" db="EMBL/GenBank/DDBJ databases">
        <title>Parabacteroides sp. nov. isolated from swine feces.</title>
        <authorList>
            <person name="Bak J.E."/>
        </authorList>
    </citation>
    <scope>NUCLEOTIDE SEQUENCE [LARGE SCALE GENOMIC DNA]</scope>
    <source>
        <strain evidence="2 3">AGMB00274</strain>
    </source>
</reference>
<feature type="transmembrane region" description="Helical" evidence="1">
    <location>
        <begin position="28"/>
        <end position="48"/>
    </location>
</feature>
<feature type="transmembrane region" description="Helical" evidence="1">
    <location>
        <begin position="54"/>
        <end position="79"/>
    </location>
</feature>
<keyword evidence="1" id="KW-0472">Membrane</keyword>